<dbReference type="AlphaFoldDB" id="A0A2C9LLM2"/>
<dbReference type="PANTHER" id="PTHR43696">
    <property type="entry name" value="COILED-COIL DOMAIN-CONTAINING PROTEIN 157"/>
    <property type="match status" value="1"/>
</dbReference>
<feature type="region of interest" description="Disordered" evidence="2">
    <location>
        <begin position="625"/>
        <end position="743"/>
    </location>
</feature>
<evidence type="ECO:0000313" key="4">
    <source>
        <dbReference type="Proteomes" id="UP000076420"/>
    </source>
</evidence>
<dbReference type="KEGG" id="bgt:106052974"/>
<feature type="compositionally biased region" description="Polar residues" evidence="2">
    <location>
        <begin position="628"/>
        <end position="647"/>
    </location>
</feature>
<dbReference type="OrthoDB" id="10051906at2759"/>
<dbReference type="VEuPathDB" id="VectorBase:BGLB032434"/>
<evidence type="ECO:0000256" key="1">
    <source>
        <dbReference type="SAM" id="Coils"/>
    </source>
</evidence>
<keyword evidence="1" id="KW-0175">Coiled coil</keyword>
<gene>
    <name evidence="3" type="primary">106052974</name>
</gene>
<feature type="compositionally biased region" description="Basic and acidic residues" evidence="2">
    <location>
        <begin position="717"/>
        <end position="732"/>
    </location>
</feature>
<feature type="coiled-coil region" evidence="1">
    <location>
        <begin position="485"/>
        <end position="561"/>
    </location>
</feature>
<evidence type="ECO:0000313" key="3">
    <source>
        <dbReference type="EnsemblMetazoa" id="BGLB032434-PA"/>
    </source>
</evidence>
<dbReference type="STRING" id="6526.A0A2C9LLM2"/>
<feature type="compositionally biased region" description="Basic and acidic residues" evidence="2">
    <location>
        <begin position="682"/>
        <end position="693"/>
    </location>
</feature>
<organism evidence="3 4">
    <name type="scientific">Biomphalaria glabrata</name>
    <name type="common">Bloodfluke planorb</name>
    <name type="synonym">Freshwater snail</name>
    <dbReference type="NCBI Taxonomy" id="6526"/>
    <lineage>
        <taxon>Eukaryota</taxon>
        <taxon>Metazoa</taxon>
        <taxon>Spiralia</taxon>
        <taxon>Lophotrochozoa</taxon>
        <taxon>Mollusca</taxon>
        <taxon>Gastropoda</taxon>
        <taxon>Heterobranchia</taxon>
        <taxon>Euthyneura</taxon>
        <taxon>Panpulmonata</taxon>
        <taxon>Hygrophila</taxon>
        <taxon>Lymnaeoidea</taxon>
        <taxon>Planorbidae</taxon>
        <taxon>Biomphalaria</taxon>
    </lineage>
</organism>
<name>A0A2C9LLM2_BIOGL</name>
<reference evidence="3" key="1">
    <citation type="submission" date="2020-05" db="UniProtKB">
        <authorList>
            <consortium name="EnsemblMetazoa"/>
        </authorList>
    </citation>
    <scope>IDENTIFICATION</scope>
    <source>
        <strain evidence="3">BB02</strain>
    </source>
</reference>
<evidence type="ECO:0000256" key="2">
    <source>
        <dbReference type="SAM" id="MobiDB-lite"/>
    </source>
</evidence>
<dbReference type="InterPro" id="IPR029681">
    <property type="entry name" value="CCDC157"/>
</dbReference>
<sequence>MAYLLGNETCIESLQRDVQDLQYTVNEIVSRIGPIQTQSWKFPDKMACDLDIKDLLDLYSCDQQDDVEDRQVAHIALYELVIDRLVFILQALSTFLHQNTNSGASQNLDEHGSNLSSSVGLVAKQYWLSMLKLNTQVQQLQSESRSKNSKISELENRKHSLTVTDLSTSFAGKYDGNLPTNILKTPGTLGVIPPNNADLVLMGLASPPENKASISQDMNHKSCQTLETAFVACESCDIIQRKMREGGELIIKSCTDQGLPCSLKKFKSQVNHVELLTFNDVCRWMTEQNKDIGRIAKQTELLQSMVDPLKLEVKTAEVKIKDADEKMKLNEQKLVEVNENSKKMCRNLENKLKEQDKKHTELINEERKNKEQLMKEKEQVSKDLSEAKTQIDQQMVAMKKLEVEFKHLEHELESKIKEADRVGQLTEEMVELKTQLTDVTAQMVGYQKALAKEQGKSRSLSKHNESLQAKQEALLSRMDLLGQNNDAFASQAASLEEEKNVLEDKLAELSVETKELRKKLKENEVILKNLEKEKKLLEKSLKESLATTDVLKSQLEEVKERERMILEYPDLNGPINRDYQGSGDVATDMNNQIRANRIRIQLLEDQNETLTESVKKISGLQKLEDNSYRQQNTTRSSLMKPQPLWQQDTRDHNINTNNASYNVNYQNTHRDSKGPSQYLKETSSKDAKKDTRFAWETPSSQMDTSEFLIGHGFTETRPSHLRQDSPAKDRSHPRPPSAKFGSVMAPVNATPISAYSHMKKSLGILQGKETLKKGRPMSANLKSQGPQALFHEEQSKQRSNLPFSCSRCDKMYSLLRDLEIHKTYCTQ</sequence>
<dbReference type="EnsemblMetazoa" id="BGLB032434-RA">
    <property type="protein sequence ID" value="BGLB032434-PA"/>
    <property type="gene ID" value="BGLB032434"/>
</dbReference>
<dbReference type="Proteomes" id="UP000076420">
    <property type="component" value="Unassembled WGS sequence"/>
</dbReference>
<protein>
    <submittedName>
        <fullName evidence="3">Uncharacterized protein</fullName>
    </submittedName>
</protein>
<dbReference type="VEuPathDB" id="VectorBase:BGLAX_041957"/>
<feature type="compositionally biased region" description="Polar residues" evidence="2">
    <location>
        <begin position="654"/>
        <end position="667"/>
    </location>
</feature>
<proteinExistence type="predicted"/>
<accession>A0A2C9LLM2</accession>
<dbReference type="RefSeq" id="XP_013063905.2">
    <property type="nucleotide sequence ID" value="XM_013208451.2"/>
</dbReference>
<dbReference type="PANTHER" id="PTHR43696:SF9">
    <property type="entry name" value="COILED-COIL DOMAIN-CONTAINING PROTEIN 157"/>
    <property type="match status" value="1"/>
</dbReference>
<feature type="region of interest" description="Disordered" evidence="2">
    <location>
        <begin position="356"/>
        <end position="376"/>
    </location>
</feature>